<dbReference type="AlphaFoldDB" id="W4FT74"/>
<evidence type="ECO:0000313" key="1">
    <source>
        <dbReference type="EMBL" id="ETV70131.1"/>
    </source>
</evidence>
<protein>
    <submittedName>
        <fullName evidence="1">Uncharacterized protein</fullName>
    </submittedName>
</protein>
<organism evidence="1">
    <name type="scientific">Aphanomyces astaci</name>
    <name type="common">Crayfish plague agent</name>
    <dbReference type="NCBI Taxonomy" id="112090"/>
    <lineage>
        <taxon>Eukaryota</taxon>
        <taxon>Sar</taxon>
        <taxon>Stramenopiles</taxon>
        <taxon>Oomycota</taxon>
        <taxon>Saprolegniomycetes</taxon>
        <taxon>Saprolegniales</taxon>
        <taxon>Verrucalvaceae</taxon>
        <taxon>Aphanomyces</taxon>
    </lineage>
</organism>
<sequence length="104" mass="12163">MGTLCANQGFDKDSAVKHSFFRTADKGFGLRLDVAVHAGQHKDEFFRRFRNMSHAQVPDYYFMQLLYLQVRKWTPRCTETTRVSSTTPVSRTVRKQLAFHQPHQ</sequence>
<reference evidence="1" key="1">
    <citation type="submission" date="2013-12" db="EMBL/GenBank/DDBJ databases">
        <title>The Genome Sequence of Aphanomyces astaci APO3.</title>
        <authorList>
            <consortium name="The Broad Institute Genomics Platform"/>
            <person name="Russ C."/>
            <person name="Tyler B."/>
            <person name="van West P."/>
            <person name="Dieguez-Uribeondo J."/>
            <person name="Young S.K."/>
            <person name="Zeng Q."/>
            <person name="Gargeya S."/>
            <person name="Fitzgerald M."/>
            <person name="Abouelleil A."/>
            <person name="Alvarado L."/>
            <person name="Chapman S.B."/>
            <person name="Gainer-Dewar J."/>
            <person name="Goldberg J."/>
            <person name="Griggs A."/>
            <person name="Gujja S."/>
            <person name="Hansen M."/>
            <person name="Howarth C."/>
            <person name="Imamovic A."/>
            <person name="Ireland A."/>
            <person name="Larimer J."/>
            <person name="McCowan C."/>
            <person name="Murphy C."/>
            <person name="Pearson M."/>
            <person name="Poon T.W."/>
            <person name="Priest M."/>
            <person name="Roberts A."/>
            <person name="Saif S."/>
            <person name="Shea T."/>
            <person name="Sykes S."/>
            <person name="Wortman J."/>
            <person name="Nusbaum C."/>
            <person name="Birren B."/>
        </authorList>
    </citation>
    <scope>NUCLEOTIDE SEQUENCE [LARGE SCALE GENOMIC DNA]</scope>
    <source>
        <strain evidence="1">APO3</strain>
    </source>
</reference>
<accession>W4FT74</accession>
<dbReference type="EMBL" id="KI913169">
    <property type="protein sequence ID" value="ETV70131.1"/>
    <property type="molecule type" value="Genomic_DNA"/>
</dbReference>
<name>W4FT74_APHAT</name>
<dbReference type="GeneID" id="20816287"/>
<proteinExistence type="predicted"/>
<gene>
    <name evidence="1" type="ORF">H257_14291</name>
</gene>
<dbReference type="RefSeq" id="XP_009840362.1">
    <property type="nucleotide sequence ID" value="XM_009842060.1"/>
</dbReference>
<dbReference type="VEuPathDB" id="FungiDB:H257_14291"/>